<comment type="caution">
    <text evidence="14">The sequence shown here is derived from an EMBL/GenBank/DDBJ whole genome shotgun (WGS) entry which is preliminary data.</text>
</comment>
<evidence type="ECO:0000256" key="5">
    <source>
        <dbReference type="ARBA" id="ARBA00022777"/>
    </source>
</evidence>
<dbReference type="GO" id="GO:0006325">
    <property type="term" value="P:chromatin organization"/>
    <property type="evidence" value="ECO:0007669"/>
    <property type="project" value="UniProtKB-ARBA"/>
</dbReference>
<keyword evidence="3 12" id="KW-0808">Transferase</keyword>
<dbReference type="FunFam" id="3.30.200.20:FF:000042">
    <property type="entry name" value="Aurora kinase A"/>
    <property type="match status" value="1"/>
</dbReference>
<organism evidence="14 15">
    <name type="scientific">Amblyomma americanum</name>
    <name type="common">Lone star tick</name>
    <dbReference type="NCBI Taxonomy" id="6943"/>
    <lineage>
        <taxon>Eukaryota</taxon>
        <taxon>Metazoa</taxon>
        <taxon>Ecdysozoa</taxon>
        <taxon>Arthropoda</taxon>
        <taxon>Chelicerata</taxon>
        <taxon>Arachnida</taxon>
        <taxon>Acari</taxon>
        <taxon>Parasitiformes</taxon>
        <taxon>Ixodida</taxon>
        <taxon>Ixodoidea</taxon>
        <taxon>Ixodidae</taxon>
        <taxon>Amblyomminae</taxon>
        <taxon>Amblyomma</taxon>
    </lineage>
</organism>
<comment type="subcellular location">
    <subcellularLocation>
        <location evidence="1">Midbody</location>
    </subcellularLocation>
</comment>
<dbReference type="GO" id="GO:0030496">
    <property type="term" value="C:midbody"/>
    <property type="evidence" value="ECO:0007669"/>
    <property type="project" value="UniProtKB-SubCell"/>
</dbReference>
<feature type="binding site" evidence="10">
    <location>
        <begin position="134"/>
        <end position="136"/>
    </location>
    <ligand>
        <name>ATP</name>
        <dbReference type="ChEBI" id="CHEBI:30616"/>
    </ligand>
</feature>
<dbReference type="GO" id="GO:0032506">
    <property type="term" value="P:cytokinetic process"/>
    <property type="evidence" value="ECO:0007669"/>
    <property type="project" value="UniProtKB-ARBA"/>
</dbReference>
<dbReference type="InterPro" id="IPR030616">
    <property type="entry name" value="Aur-like"/>
</dbReference>
<dbReference type="EMBL" id="JARKHS020001765">
    <property type="protein sequence ID" value="KAK8787486.1"/>
    <property type="molecule type" value="Genomic_DNA"/>
</dbReference>
<sequence>MECEENSNEEYLWSLKLKRCLQVEAGDPLVANKTLPEGMSICRYTIKGAQYGVLALKPHPRRVYFGPYEGFNVEDNAEDNGYTWQVMFKSQLQKNNVEHQLRREIEIQSHLRHPNILCLYNWFHDETRVYLILEYAPQGELYRHLTRARRFTDQRAATYIYQLCNALKVCHSQKVIHRDIKPENLLLGINGDVKISDFGWSVHAPSSKRATMCGTLDYLPPEMIEGTVYNEKVDHWALGILIYEFLVGKPPFESETTRETYQRIRNARVQFPPYVSADARDIIGKVSKVASEPSDDLHRGHLVHSRDGSAMCLRKLNWHITIPSWEVRPGDMLVTCCTWTLEVYGLMQCPNRLCCLGKELEG</sequence>
<evidence type="ECO:0000256" key="12">
    <source>
        <dbReference type="RuleBase" id="RU367134"/>
    </source>
</evidence>
<accession>A0AAQ4FK71</accession>
<evidence type="ECO:0000256" key="9">
    <source>
        <dbReference type="PIRSR" id="PIRSR630616-1"/>
    </source>
</evidence>
<dbReference type="EC" id="2.7.11.1" evidence="12"/>
<dbReference type="SMART" id="SM00220">
    <property type="entry name" value="S_TKc"/>
    <property type="match status" value="1"/>
</dbReference>
<dbReference type="FunFam" id="1.10.510.10:FF:000235">
    <property type="entry name" value="Serine/threonine-protein kinase ark1"/>
    <property type="match status" value="1"/>
</dbReference>
<dbReference type="AlphaFoldDB" id="A0AAQ4FK71"/>
<comment type="similarity">
    <text evidence="12">Belongs to the protein kinase superfamily. Ser/Thr protein kinase family. Aurora subfamily.</text>
</comment>
<dbReference type="InterPro" id="IPR000719">
    <property type="entry name" value="Prot_kinase_dom"/>
</dbReference>
<reference evidence="14 15" key="1">
    <citation type="journal article" date="2023" name="Arcadia Sci">
        <title>De novo assembly of a long-read Amblyomma americanum tick genome.</title>
        <authorList>
            <person name="Chou S."/>
            <person name="Poskanzer K.E."/>
            <person name="Rollins M."/>
            <person name="Thuy-Boun P.S."/>
        </authorList>
    </citation>
    <scope>NUCLEOTIDE SEQUENCE [LARGE SCALE GENOMIC DNA]</scope>
    <source>
        <strain evidence="14">F_SG_1</strain>
        <tissue evidence="14">Salivary glands</tissue>
    </source>
</reference>
<feature type="binding site" evidence="10">
    <location>
        <begin position="183"/>
        <end position="184"/>
    </location>
    <ligand>
        <name>ATP</name>
        <dbReference type="ChEBI" id="CHEBI:30616"/>
    </ligand>
</feature>
<dbReference type="CDD" id="cd14007">
    <property type="entry name" value="STKc_Aurora"/>
    <property type="match status" value="1"/>
</dbReference>
<dbReference type="Gene3D" id="1.10.510.10">
    <property type="entry name" value="Transferase(Phosphotransferase) domain 1"/>
    <property type="match status" value="1"/>
</dbReference>
<dbReference type="SUPFAM" id="SSF56112">
    <property type="entry name" value="Protein kinase-like (PK-like)"/>
    <property type="match status" value="1"/>
</dbReference>
<dbReference type="GO" id="GO:0000070">
    <property type="term" value="P:mitotic sister chromatid segregation"/>
    <property type="evidence" value="ECO:0007669"/>
    <property type="project" value="UniProtKB-ARBA"/>
</dbReference>
<keyword evidence="15" id="KW-1185">Reference proteome</keyword>
<feature type="domain" description="Protein kinase" evidence="13">
    <location>
        <begin position="1"/>
        <end position="322"/>
    </location>
</feature>
<dbReference type="PROSITE" id="PS50011">
    <property type="entry name" value="PROTEIN_KINASE_DOM"/>
    <property type="match status" value="1"/>
</dbReference>
<evidence type="ECO:0000256" key="8">
    <source>
        <dbReference type="ARBA" id="ARBA00048679"/>
    </source>
</evidence>
<gene>
    <name evidence="14" type="ORF">V5799_022739</name>
</gene>
<evidence type="ECO:0000256" key="3">
    <source>
        <dbReference type="ARBA" id="ARBA00022679"/>
    </source>
</evidence>
<protein>
    <recommendedName>
        <fullName evidence="12">Aurora kinase</fullName>
        <ecNumber evidence="12">2.7.11.1</ecNumber>
    </recommendedName>
</protein>
<dbReference type="InterPro" id="IPR011009">
    <property type="entry name" value="Kinase-like_dom_sf"/>
</dbReference>
<dbReference type="InterPro" id="IPR008271">
    <property type="entry name" value="Ser/Thr_kinase_AS"/>
</dbReference>
<evidence type="ECO:0000256" key="1">
    <source>
        <dbReference type="ARBA" id="ARBA00004214"/>
    </source>
</evidence>
<evidence type="ECO:0000256" key="7">
    <source>
        <dbReference type="ARBA" id="ARBA00047899"/>
    </source>
</evidence>
<proteinExistence type="inferred from homology"/>
<dbReference type="Pfam" id="PF00069">
    <property type="entry name" value="Pkinase"/>
    <property type="match status" value="1"/>
</dbReference>
<evidence type="ECO:0000256" key="11">
    <source>
        <dbReference type="PIRSR" id="PIRSR630616-3"/>
    </source>
</evidence>
<evidence type="ECO:0000256" key="2">
    <source>
        <dbReference type="ARBA" id="ARBA00022527"/>
    </source>
</evidence>
<evidence type="ECO:0000256" key="4">
    <source>
        <dbReference type="ARBA" id="ARBA00022741"/>
    </source>
</evidence>
<keyword evidence="4 10" id="KW-0547">Nucleotide-binding</keyword>
<evidence type="ECO:0000313" key="15">
    <source>
        <dbReference type="Proteomes" id="UP001321473"/>
    </source>
</evidence>
<keyword evidence="2 12" id="KW-0723">Serine/threonine-protein kinase</keyword>
<dbReference type="Proteomes" id="UP001321473">
    <property type="component" value="Unassembled WGS sequence"/>
</dbReference>
<dbReference type="PROSITE" id="PS00108">
    <property type="entry name" value="PROTEIN_KINASE_ST"/>
    <property type="match status" value="1"/>
</dbReference>
<feature type="binding site" evidence="10">
    <location>
        <position position="197"/>
    </location>
    <ligand>
        <name>ATP</name>
        <dbReference type="ChEBI" id="CHEBI:30616"/>
    </ligand>
</feature>
<keyword evidence="6 10" id="KW-0067">ATP-binding</keyword>
<comment type="catalytic activity">
    <reaction evidence="7 12">
        <text>L-threonyl-[protein] + ATP = O-phospho-L-threonyl-[protein] + ADP + H(+)</text>
        <dbReference type="Rhea" id="RHEA:46608"/>
        <dbReference type="Rhea" id="RHEA-COMP:11060"/>
        <dbReference type="Rhea" id="RHEA-COMP:11605"/>
        <dbReference type="ChEBI" id="CHEBI:15378"/>
        <dbReference type="ChEBI" id="CHEBI:30013"/>
        <dbReference type="ChEBI" id="CHEBI:30616"/>
        <dbReference type="ChEBI" id="CHEBI:61977"/>
        <dbReference type="ChEBI" id="CHEBI:456216"/>
        <dbReference type="EC" id="2.7.11.1"/>
    </reaction>
</comment>
<name>A0AAQ4FK71_AMBAM</name>
<evidence type="ECO:0000259" key="13">
    <source>
        <dbReference type="PROSITE" id="PS50011"/>
    </source>
</evidence>
<dbReference type="GO" id="GO:0004674">
    <property type="term" value="F:protein serine/threonine kinase activity"/>
    <property type="evidence" value="ECO:0007669"/>
    <property type="project" value="UniProtKB-KW"/>
</dbReference>
<dbReference type="GO" id="GO:0030261">
    <property type="term" value="P:chromosome condensation"/>
    <property type="evidence" value="ECO:0007669"/>
    <property type="project" value="UniProtKB-ARBA"/>
</dbReference>
<keyword evidence="5 12" id="KW-0418">Kinase</keyword>
<feature type="cross-link" description="Glycyl lysine isopeptide (Lys-Gly) (interchain with G-Cter in SUMO2)" evidence="11">
    <location>
        <position position="181"/>
    </location>
</feature>
<evidence type="ECO:0000256" key="10">
    <source>
        <dbReference type="PIRSR" id="PIRSR630616-2"/>
    </source>
</evidence>
<evidence type="ECO:0000313" key="14">
    <source>
        <dbReference type="EMBL" id="KAK8787486.1"/>
    </source>
</evidence>
<dbReference type="PANTHER" id="PTHR24350">
    <property type="entry name" value="SERINE/THREONINE-PROTEIN KINASE IAL-RELATED"/>
    <property type="match status" value="1"/>
</dbReference>
<dbReference type="Gene3D" id="3.30.200.20">
    <property type="entry name" value="Phosphorylase Kinase, domain 1"/>
    <property type="match status" value="1"/>
</dbReference>
<evidence type="ECO:0000256" key="6">
    <source>
        <dbReference type="ARBA" id="ARBA00022840"/>
    </source>
</evidence>
<feature type="active site" description="Proton acceptor" evidence="9">
    <location>
        <position position="179"/>
    </location>
</feature>
<comment type="catalytic activity">
    <reaction evidence="8 12">
        <text>L-seryl-[protein] + ATP = O-phospho-L-seryl-[protein] + ADP + H(+)</text>
        <dbReference type="Rhea" id="RHEA:17989"/>
        <dbReference type="Rhea" id="RHEA-COMP:9863"/>
        <dbReference type="Rhea" id="RHEA-COMP:11604"/>
        <dbReference type="ChEBI" id="CHEBI:15378"/>
        <dbReference type="ChEBI" id="CHEBI:29999"/>
        <dbReference type="ChEBI" id="CHEBI:30616"/>
        <dbReference type="ChEBI" id="CHEBI:83421"/>
        <dbReference type="ChEBI" id="CHEBI:456216"/>
        <dbReference type="EC" id="2.7.11.1"/>
    </reaction>
</comment>
<dbReference type="GO" id="GO:0005524">
    <property type="term" value="F:ATP binding"/>
    <property type="evidence" value="ECO:0007669"/>
    <property type="project" value="UniProtKB-UniRule"/>
</dbReference>